<evidence type="ECO:0000313" key="3">
    <source>
        <dbReference type="EMBL" id="ETO31243.1"/>
    </source>
</evidence>
<feature type="compositionally biased region" description="Basic and acidic residues" evidence="2">
    <location>
        <begin position="82"/>
        <end position="91"/>
    </location>
</feature>
<feature type="coiled-coil region" evidence="1">
    <location>
        <begin position="22"/>
        <end position="56"/>
    </location>
</feature>
<dbReference type="Proteomes" id="UP000023152">
    <property type="component" value="Unassembled WGS sequence"/>
</dbReference>
<reference evidence="3 4" key="1">
    <citation type="journal article" date="2013" name="Curr. Biol.">
        <title>The Genome of the Foraminiferan Reticulomyxa filosa.</title>
        <authorList>
            <person name="Glockner G."/>
            <person name="Hulsmann N."/>
            <person name="Schleicher M."/>
            <person name="Noegel A.A."/>
            <person name="Eichinger L."/>
            <person name="Gallinger C."/>
            <person name="Pawlowski J."/>
            <person name="Sierra R."/>
            <person name="Euteneuer U."/>
            <person name="Pillet L."/>
            <person name="Moustafa A."/>
            <person name="Platzer M."/>
            <person name="Groth M."/>
            <person name="Szafranski K."/>
            <person name="Schliwa M."/>
        </authorList>
    </citation>
    <scope>NUCLEOTIDE SEQUENCE [LARGE SCALE GENOMIC DNA]</scope>
</reference>
<accession>X6NZD4</accession>
<gene>
    <name evidence="3" type="ORF">RFI_05877</name>
</gene>
<proteinExistence type="predicted"/>
<name>X6NZD4_RETFI</name>
<evidence type="ECO:0000256" key="1">
    <source>
        <dbReference type="SAM" id="Coils"/>
    </source>
</evidence>
<keyword evidence="4" id="KW-1185">Reference proteome</keyword>
<keyword evidence="1" id="KW-0175">Coiled coil</keyword>
<comment type="caution">
    <text evidence="3">The sequence shown here is derived from an EMBL/GenBank/DDBJ whole genome shotgun (WGS) entry which is preliminary data.</text>
</comment>
<dbReference type="EMBL" id="ASPP01005056">
    <property type="protein sequence ID" value="ETO31243.1"/>
    <property type="molecule type" value="Genomic_DNA"/>
</dbReference>
<evidence type="ECO:0000256" key="2">
    <source>
        <dbReference type="SAM" id="MobiDB-lite"/>
    </source>
</evidence>
<sequence>MHLEKCSDEKAAELKQTIEKVFEINKKQSKHLQNEMEAANNEYLKLNYDLQELKNKLTTIGECVAQLQSQTFGNYEEIRAAGKKSESKDESCLVQEQNKPENKK</sequence>
<feature type="region of interest" description="Disordered" evidence="2">
    <location>
        <begin position="82"/>
        <end position="104"/>
    </location>
</feature>
<organism evidence="3 4">
    <name type="scientific">Reticulomyxa filosa</name>
    <dbReference type="NCBI Taxonomy" id="46433"/>
    <lineage>
        <taxon>Eukaryota</taxon>
        <taxon>Sar</taxon>
        <taxon>Rhizaria</taxon>
        <taxon>Retaria</taxon>
        <taxon>Foraminifera</taxon>
        <taxon>Monothalamids</taxon>
        <taxon>Reticulomyxidae</taxon>
        <taxon>Reticulomyxa</taxon>
    </lineage>
</organism>
<dbReference type="AlphaFoldDB" id="X6NZD4"/>
<evidence type="ECO:0000313" key="4">
    <source>
        <dbReference type="Proteomes" id="UP000023152"/>
    </source>
</evidence>
<protein>
    <submittedName>
        <fullName evidence="3">Uncharacterized protein</fullName>
    </submittedName>
</protein>